<evidence type="ECO:0000259" key="1">
    <source>
        <dbReference type="PROSITE" id="PS50061"/>
    </source>
</evidence>
<dbReference type="GO" id="GO:0043565">
    <property type="term" value="F:sequence-specific DNA binding"/>
    <property type="evidence" value="ECO:0007669"/>
    <property type="project" value="InterPro"/>
</dbReference>
<feature type="domain" description="ETS" evidence="1">
    <location>
        <begin position="163"/>
        <end position="195"/>
    </location>
</feature>
<dbReference type="GO" id="GO:0003700">
    <property type="term" value="F:DNA-binding transcription factor activity"/>
    <property type="evidence" value="ECO:0007669"/>
    <property type="project" value="InterPro"/>
</dbReference>
<dbReference type="InterPro" id="IPR000418">
    <property type="entry name" value="Ets_dom"/>
</dbReference>
<proteinExistence type="predicted"/>
<comment type="caution">
    <text evidence="2">The sequence shown here is derived from an EMBL/GenBank/DDBJ whole genome shotgun (WGS) entry which is preliminary data.</text>
</comment>
<organism evidence="2 3">
    <name type="scientific">Pristionchus fissidentatus</name>
    <dbReference type="NCBI Taxonomy" id="1538716"/>
    <lineage>
        <taxon>Eukaryota</taxon>
        <taxon>Metazoa</taxon>
        <taxon>Ecdysozoa</taxon>
        <taxon>Nematoda</taxon>
        <taxon>Chromadorea</taxon>
        <taxon>Rhabditida</taxon>
        <taxon>Rhabditina</taxon>
        <taxon>Diplogasteromorpha</taxon>
        <taxon>Diplogasteroidea</taxon>
        <taxon>Neodiplogasteridae</taxon>
        <taxon>Pristionchus</taxon>
    </lineage>
</organism>
<evidence type="ECO:0000313" key="3">
    <source>
        <dbReference type="Proteomes" id="UP001432322"/>
    </source>
</evidence>
<accession>A0AAV5V1E2</accession>
<dbReference type="Proteomes" id="UP001432322">
    <property type="component" value="Unassembled WGS sequence"/>
</dbReference>
<sequence>MDFERPSYLESIFNSHQDAKFDPYIRSAFSDVPYHDPWLDRSSHLSSPNEFDPWIHSVSENLPPLTVDGVEMTLDSPTTEAEDIVGRSIDVIYPSSDVVQKKNDVTPSYAVNWSDNVNNYGDAQPSERSRAYFPDARDVFEAAFMHKCATVFKIADRAALVRADLWKILALLLVDERATGVVRWTGEGLAFRVVDCTRLRYLHKIALRRKSVMHRSAFAQRLGSGVALRARNAPSGIYEFTKNPAAFLNMHESDLAAIVQNAAREGKRWAGGRLLPAHLYDHTYCKSW</sequence>
<name>A0AAV5V1E2_9BILA</name>
<dbReference type="EMBL" id="BTSY01000002">
    <property type="protein sequence ID" value="GMT13366.1"/>
    <property type="molecule type" value="Genomic_DNA"/>
</dbReference>
<evidence type="ECO:0000313" key="2">
    <source>
        <dbReference type="EMBL" id="GMT13366.1"/>
    </source>
</evidence>
<dbReference type="PROSITE" id="PS50061">
    <property type="entry name" value="ETS_DOMAIN_3"/>
    <property type="match status" value="1"/>
</dbReference>
<keyword evidence="3" id="KW-1185">Reference proteome</keyword>
<dbReference type="AlphaFoldDB" id="A0AAV5V1E2"/>
<gene>
    <name evidence="2" type="ORF">PFISCL1PPCAC_4663</name>
</gene>
<reference evidence="2" key="1">
    <citation type="submission" date="2023-10" db="EMBL/GenBank/DDBJ databases">
        <title>Genome assembly of Pristionchus species.</title>
        <authorList>
            <person name="Yoshida K."/>
            <person name="Sommer R.J."/>
        </authorList>
    </citation>
    <scope>NUCLEOTIDE SEQUENCE</scope>
    <source>
        <strain evidence="2">RS5133</strain>
    </source>
</reference>
<protein>
    <recommendedName>
        <fullName evidence="1">ETS domain-containing protein</fullName>
    </recommendedName>
</protein>